<accession>N2BGP6</accession>
<evidence type="ECO:0000313" key="2">
    <source>
        <dbReference type="Proteomes" id="UP000012589"/>
    </source>
</evidence>
<dbReference type="HOGENOM" id="CLU_3061650_0_0_9"/>
<dbReference type="PATRIC" id="fig|1235802.3.peg.338"/>
<keyword evidence="2" id="KW-1185">Reference proteome</keyword>
<reference evidence="1 2" key="1">
    <citation type="journal article" date="2014" name="Genome Announc.">
        <title>Draft genome sequences of the altered schaedler flora, a defined bacterial community from gnotobiotic mice.</title>
        <authorList>
            <person name="Wannemuehler M.J."/>
            <person name="Overstreet A.M."/>
            <person name="Ward D.V."/>
            <person name="Phillips G.J."/>
        </authorList>
    </citation>
    <scope>NUCLEOTIDE SEQUENCE [LARGE SCALE GENOMIC DNA]</scope>
    <source>
        <strain evidence="1 2">ASF492</strain>
    </source>
</reference>
<dbReference type="Proteomes" id="UP000012589">
    <property type="component" value="Unassembled WGS sequence"/>
</dbReference>
<name>N2BGP6_9FIRM</name>
<organism evidence="1 2">
    <name type="scientific">Eubacterium plexicaudatum ASF492</name>
    <dbReference type="NCBI Taxonomy" id="1235802"/>
    <lineage>
        <taxon>Bacteria</taxon>
        <taxon>Bacillati</taxon>
        <taxon>Bacillota</taxon>
        <taxon>Clostridia</taxon>
        <taxon>Eubacteriales</taxon>
        <taxon>Eubacteriaceae</taxon>
        <taxon>Eubacterium</taxon>
    </lineage>
</organism>
<dbReference type="AlphaFoldDB" id="N2BGP6"/>
<comment type="caution">
    <text evidence="1">The sequence shown here is derived from an EMBL/GenBank/DDBJ whole genome shotgun (WGS) entry which is preliminary data.</text>
</comment>
<gene>
    <name evidence="1" type="ORF">C823_00321</name>
</gene>
<evidence type="ECO:0000313" key="1">
    <source>
        <dbReference type="EMBL" id="EMZ37595.1"/>
    </source>
</evidence>
<protein>
    <submittedName>
        <fullName evidence="1">Uncharacterized protein</fullName>
    </submittedName>
</protein>
<sequence length="53" mass="6102">MMNLPLKNVKNGMVTSLALKPSNFDRKMKSYKYSILKTKVTGVFSKHHLLFSE</sequence>
<proteinExistence type="predicted"/>
<dbReference type="EMBL" id="AQFT01000010">
    <property type="protein sequence ID" value="EMZ37595.1"/>
    <property type="molecule type" value="Genomic_DNA"/>
</dbReference>